<protein>
    <submittedName>
        <fullName evidence="2">Uncharacterized protein</fullName>
    </submittedName>
</protein>
<sequence length="162" mass="18772">MSTTTAMPKRHRARWTSTELNNLHNEYEMKELTVQEIAAIHGRTDYAIMSKLQSEGLIDSSWVNARGWVFPSLEQSISLQPAIDDDDGEASECEEQDDPNDEDYVPEEEDDQDDEDEDQDEEHEFDPYNMQQKVTFIEQQIANIYSFLQKNFPKQNVMASST</sequence>
<evidence type="ECO:0000313" key="2">
    <source>
        <dbReference type="EMBL" id="QHT78157.1"/>
    </source>
</evidence>
<dbReference type="EMBL" id="MN739929">
    <property type="protein sequence ID" value="QHT78157.1"/>
    <property type="molecule type" value="Genomic_DNA"/>
</dbReference>
<name>A0A6C0HCS2_9ZZZZ</name>
<reference evidence="2" key="1">
    <citation type="journal article" date="2020" name="Nature">
        <title>Giant virus diversity and host interactions through global metagenomics.</title>
        <authorList>
            <person name="Schulz F."/>
            <person name="Roux S."/>
            <person name="Paez-Espino D."/>
            <person name="Jungbluth S."/>
            <person name="Walsh D.A."/>
            <person name="Denef V.J."/>
            <person name="McMahon K.D."/>
            <person name="Konstantinidis K.T."/>
            <person name="Eloe-Fadrosh E.A."/>
            <person name="Kyrpides N.C."/>
            <person name="Woyke T."/>
        </authorList>
    </citation>
    <scope>NUCLEOTIDE SEQUENCE</scope>
    <source>
        <strain evidence="2">GVMAG-M-3300023179-91</strain>
    </source>
</reference>
<feature type="region of interest" description="Disordered" evidence="1">
    <location>
        <begin position="81"/>
        <end position="132"/>
    </location>
</feature>
<accession>A0A6C0HCS2</accession>
<proteinExistence type="predicted"/>
<evidence type="ECO:0000256" key="1">
    <source>
        <dbReference type="SAM" id="MobiDB-lite"/>
    </source>
</evidence>
<feature type="compositionally biased region" description="Acidic residues" evidence="1">
    <location>
        <begin position="83"/>
        <end position="124"/>
    </location>
</feature>
<organism evidence="2">
    <name type="scientific">viral metagenome</name>
    <dbReference type="NCBI Taxonomy" id="1070528"/>
    <lineage>
        <taxon>unclassified sequences</taxon>
        <taxon>metagenomes</taxon>
        <taxon>organismal metagenomes</taxon>
    </lineage>
</organism>
<dbReference type="AlphaFoldDB" id="A0A6C0HCS2"/>